<feature type="chain" id="PRO_5012595068" evidence="1">
    <location>
        <begin position="23"/>
        <end position="97"/>
    </location>
</feature>
<reference evidence="3" key="1">
    <citation type="submission" date="2017-02" db="EMBL/GenBank/DDBJ databases">
        <title>Complete genome sequence of Cupriavidus necator strain NH9, a 3-chlorobenzoate degrader.</title>
        <authorList>
            <person name="Moriuchi R."/>
            <person name="Dohra H."/>
            <person name="Ogawa N."/>
        </authorList>
    </citation>
    <scope>NUCLEOTIDE SEQUENCE [LARGE SCALE GENOMIC DNA]</scope>
    <source>
        <strain evidence="3">NH9</strain>
    </source>
</reference>
<dbReference type="RefSeq" id="WP_078196961.1">
    <property type="nucleotide sequence ID" value="NZ_CP017757.2"/>
</dbReference>
<sequence length="97" mass="10068">MKSLRNLIARLLRQPLMPAAPAAVSQVNPQDKPSRLAHAWAVASVPRRARPAAAAPAPDEGVSPMHASMLLSLLSAEGNSADAGSFGSGWDVPASFE</sequence>
<dbReference type="EMBL" id="CP017757">
    <property type="protein sequence ID" value="AQV94773.1"/>
    <property type="molecule type" value="Genomic_DNA"/>
</dbReference>
<organism evidence="2 3">
    <name type="scientific">Cupriavidus necator</name>
    <name type="common">Alcaligenes eutrophus</name>
    <name type="synonym">Ralstonia eutropha</name>
    <dbReference type="NCBI Taxonomy" id="106590"/>
    <lineage>
        <taxon>Bacteria</taxon>
        <taxon>Pseudomonadati</taxon>
        <taxon>Pseudomonadota</taxon>
        <taxon>Betaproteobacteria</taxon>
        <taxon>Burkholderiales</taxon>
        <taxon>Burkholderiaceae</taxon>
        <taxon>Cupriavidus</taxon>
    </lineage>
</organism>
<gene>
    <name evidence="2" type="ORF">BJN34_12870</name>
</gene>
<evidence type="ECO:0000313" key="2">
    <source>
        <dbReference type="EMBL" id="AQV94773.1"/>
    </source>
</evidence>
<name>A0A1U9UQ48_CUPNE</name>
<protein>
    <submittedName>
        <fullName evidence="2">Uncharacterized protein</fullName>
    </submittedName>
</protein>
<dbReference type="Proteomes" id="UP000189627">
    <property type="component" value="Chromosome 1"/>
</dbReference>
<evidence type="ECO:0000256" key="1">
    <source>
        <dbReference type="SAM" id="SignalP"/>
    </source>
</evidence>
<evidence type="ECO:0000313" key="3">
    <source>
        <dbReference type="Proteomes" id="UP000189627"/>
    </source>
</evidence>
<proteinExistence type="predicted"/>
<dbReference type="KEGG" id="cuh:BJN34_12870"/>
<accession>A0A1U9UQ48</accession>
<keyword evidence="1" id="KW-0732">Signal</keyword>
<dbReference type="AlphaFoldDB" id="A0A1U9UQ48"/>
<feature type="signal peptide" evidence="1">
    <location>
        <begin position="1"/>
        <end position="22"/>
    </location>
</feature>